<dbReference type="RefSeq" id="WP_058600763.1">
    <property type="nucleotide sequence ID" value="NZ_LDQA01000028.1"/>
</dbReference>
<dbReference type="EMBL" id="LDQA01000028">
    <property type="protein sequence ID" value="KTR05000.1"/>
    <property type="molecule type" value="Genomic_DNA"/>
</dbReference>
<sequence>MGKKGGSAPQAPDPAQTAAAQTGTNVATAIANNALQNYNQVTPDGTLSFSQTGTSAFTDPTTGRTYNIPRYTATQTLSGAQQAIKDQNDASSLNLAQIANQQSGFLGGYLARPVNADGLPAGGDASTIQAANYKQYGSGPQLATTYGTDFSADRQRVEDAMFTRANTQLTRDRSALETSLANQGIRVGSEAYKSAMDDYNRGVSDQRTSIILGAGQEQSRLAGLEAQRASFSNSALQQMFANDQTTTDANNNLEDRRQASQTNRFNAANTQRQNALNEMFALRNQPLNEISALTSGSQVSTPNFVNPQSASIPTVDYAGLVQQNYQSRMAAWQQQQAQKQSTLGGLFSLGSAAIMASDRRLKSDIRRVGTGPRGLGVYTYRYGGKGAVQLGFMADEVASVVPEAVIDRPDGFKAVDYARVMQEAA</sequence>
<dbReference type="PATRIC" id="fig|401562.4.peg.2444"/>
<gene>
    <name evidence="3" type="ORF">NS365_13300</name>
</gene>
<proteinExistence type="predicted"/>
<feature type="compositionally biased region" description="Polar residues" evidence="1">
    <location>
        <begin position="44"/>
        <end position="65"/>
    </location>
</feature>
<feature type="compositionally biased region" description="Low complexity" evidence="1">
    <location>
        <begin position="8"/>
        <end position="20"/>
    </location>
</feature>
<evidence type="ECO:0000313" key="3">
    <source>
        <dbReference type="EMBL" id="KTR05000.1"/>
    </source>
</evidence>
<comment type="caution">
    <text evidence="3">The sequence shown here is derived from an EMBL/GenBank/DDBJ whole genome shotgun (WGS) entry which is preliminary data.</text>
</comment>
<evidence type="ECO:0000256" key="1">
    <source>
        <dbReference type="SAM" id="MobiDB-lite"/>
    </source>
</evidence>
<protein>
    <recommendedName>
        <fullName evidence="2">Peptidase S74 domain-containing protein</fullName>
    </recommendedName>
</protein>
<dbReference type="Pfam" id="PF13884">
    <property type="entry name" value="Peptidase_S74"/>
    <property type="match status" value="1"/>
</dbReference>
<evidence type="ECO:0000259" key="2">
    <source>
        <dbReference type="Pfam" id="PF13884"/>
    </source>
</evidence>
<evidence type="ECO:0000313" key="4">
    <source>
        <dbReference type="Proteomes" id="UP000078529"/>
    </source>
</evidence>
<feature type="region of interest" description="Disordered" evidence="1">
    <location>
        <begin position="1"/>
        <end position="20"/>
    </location>
</feature>
<reference evidence="3 4" key="1">
    <citation type="journal article" date="2016" name="Front. Microbiol.">
        <title>Genomic Resource of Rice Seed Associated Bacteria.</title>
        <authorList>
            <person name="Midha S."/>
            <person name="Bansal K."/>
            <person name="Sharma S."/>
            <person name="Kumar N."/>
            <person name="Patil P.P."/>
            <person name="Chaudhry V."/>
            <person name="Patil P.B."/>
        </authorList>
    </citation>
    <scope>NUCLEOTIDE SEQUENCE [LARGE SCALE GENOMIC DNA]</scope>
    <source>
        <strain evidence="3 4">NS365</strain>
    </source>
</reference>
<accession>A0A175RMQ1</accession>
<dbReference type="Proteomes" id="UP000078529">
    <property type="component" value="Unassembled WGS sequence"/>
</dbReference>
<name>A0A175RMQ1_9HYPH</name>
<dbReference type="AlphaFoldDB" id="A0A175RMQ1"/>
<dbReference type="InterPro" id="IPR030392">
    <property type="entry name" value="S74_ICA"/>
</dbReference>
<keyword evidence="4" id="KW-1185">Reference proteome</keyword>
<feature type="domain" description="Peptidase S74" evidence="2">
    <location>
        <begin position="357"/>
        <end position="405"/>
    </location>
</feature>
<feature type="region of interest" description="Disordered" evidence="1">
    <location>
        <begin position="44"/>
        <end position="67"/>
    </location>
</feature>
<organism evidence="3 4">
    <name type="scientific">Aureimonas ureilytica</name>
    <dbReference type="NCBI Taxonomy" id="401562"/>
    <lineage>
        <taxon>Bacteria</taxon>
        <taxon>Pseudomonadati</taxon>
        <taxon>Pseudomonadota</taxon>
        <taxon>Alphaproteobacteria</taxon>
        <taxon>Hyphomicrobiales</taxon>
        <taxon>Aurantimonadaceae</taxon>
        <taxon>Aureimonas</taxon>
    </lineage>
</organism>